<protein>
    <recommendedName>
        <fullName evidence="4">CD20-like family</fullName>
    </recommendedName>
</protein>
<dbReference type="Proteomes" id="UP000187651">
    <property type="component" value="Unassembled WGS sequence"/>
</dbReference>
<organism evidence="2 3">
    <name type="scientific">Lachnospira pectinoschiza</name>
    <dbReference type="NCBI Taxonomy" id="28052"/>
    <lineage>
        <taxon>Bacteria</taxon>
        <taxon>Bacillati</taxon>
        <taxon>Bacillota</taxon>
        <taxon>Clostridia</taxon>
        <taxon>Lachnospirales</taxon>
        <taxon>Lachnospiraceae</taxon>
        <taxon>Lachnospira</taxon>
    </lineage>
</organism>
<feature type="transmembrane region" description="Helical" evidence="1">
    <location>
        <begin position="41"/>
        <end position="58"/>
    </location>
</feature>
<name>A0A1G9SMC6_9FIRM</name>
<evidence type="ECO:0000256" key="1">
    <source>
        <dbReference type="SAM" id="Phobius"/>
    </source>
</evidence>
<sequence>MAEEMKNEVKKEKRHSGFATAALVLGIVAIVLSFIPIINNAAFVLGVLAAIFGLVSLIKRASKASAFVGLVLGVAACAITLYMQESVSKAVDDAISEVDSAFDDIDGSNTDQLLEKSIKVSFGAFSVDNSEFITSTKLPVTVTNLEAETTSYSIHVEAVDANGSRIGDDYVYVNDLGANQSQVFDCFEYISSDEIASYEAASFKVVEVSKY</sequence>
<proteinExistence type="predicted"/>
<dbReference type="RefSeq" id="WP_074520363.1">
    <property type="nucleotide sequence ID" value="NZ_FNHZ01000001.1"/>
</dbReference>
<evidence type="ECO:0000313" key="3">
    <source>
        <dbReference type="Proteomes" id="UP000187651"/>
    </source>
</evidence>
<reference evidence="3" key="1">
    <citation type="submission" date="2016-10" db="EMBL/GenBank/DDBJ databases">
        <authorList>
            <person name="Varghese N."/>
            <person name="Submissions S."/>
        </authorList>
    </citation>
    <scope>NUCLEOTIDE SEQUENCE [LARGE SCALE GENOMIC DNA]</scope>
    <source>
        <strain evidence="3">M83</strain>
    </source>
</reference>
<dbReference type="OrthoDB" id="4744302at2"/>
<evidence type="ECO:0008006" key="4">
    <source>
        <dbReference type="Google" id="ProtNLM"/>
    </source>
</evidence>
<feature type="transmembrane region" description="Helical" evidence="1">
    <location>
        <begin position="65"/>
        <end position="83"/>
    </location>
</feature>
<dbReference type="EMBL" id="FNHZ01000001">
    <property type="protein sequence ID" value="SDM36673.1"/>
    <property type="molecule type" value="Genomic_DNA"/>
</dbReference>
<accession>A0A1G9SMC6</accession>
<feature type="transmembrane region" description="Helical" evidence="1">
    <location>
        <begin position="16"/>
        <end position="35"/>
    </location>
</feature>
<evidence type="ECO:0000313" key="2">
    <source>
        <dbReference type="EMBL" id="SDM36673.1"/>
    </source>
</evidence>
<keyword evidence="3" id="KW-1185">Reference proteome</keyword>
<keyword evidence="1" id="KW-1133">Transmembrane helix</keyword>
<keyword evidence="1" id="KW-0812">Transmembrane</keyword>
<dbReference type="InterPro" id="IPR038377">
    <property type="entry name" value="Na/Glc_symporter_sf"/>
</dbReference>
<keyword evidence="1" id="KW-0472">Membrane</keyword>
<dbReference type="NCBIfam" id="NF038353">
    <property type="entry name" value="FxLYD_dom"/>
    <property type="match status" value="1"/>
</dbReference>
<gene>
    <name evidence="2" type="ORF">SAMN05216544_0024</name>
</gene>
<dbReference type="AlphaFoldDB" id="A0A1G9SMC6"/>
<dbReference type="Gene3D" id="1.20.1730.10">
    <property type="entry name" value="Sodium/glucose cotransporter"/>
    <property type="match status" value="1"/>
</dbReference>
<dbReference type="InterPro" id="IPR047676">
    <property type="entry name" value="FxLYD_dom"/>
</dbReference>